<name>A0ABQ4SMC8_9HYPH</name>
<comment type="cofactor">
    <cofactor evidence="1">
        <name>FMN</name>
        <dbReference type="ChEBI" id="CHEBI:58210"/>
    </cofactor>
</comment>
<dbReference type="SUPFAM" id="SSF142019">
    <property type="entry name" value="Nqo1 FMN-binding domain-like"/>
    <property type="match status" value="1"/>
</dbReference>
<dbReference type="SUPFAM" id="SSF52833">
    <property type="entry name" value="Thioredoxin-like"/>
    <property type="match status" value="1"/>
</dbReference>
<dbReference type="InterPro" id="IPR001949">
    <property type="entry name" value="NADH-UbQ_OxRdtase_51kDa_CS"/>
</dbReference>
<evidence type="ECO:0000256" key="4">
    <source>
        <dbReference type="ARBA" id="ARBA00022723"/>
    </source>
</evidence>
<keyword evidence="5" id="KW-0408">Iron</keyword>
<dbReference type="PROSITE" id="PS00645">
    <property type="entry name" value="COMPLEX1_51K_2"/>
    <property type="match status" value="1"/>
</dbReference>
<evidence type="ECO:0000256" key="6">
    <source>
        <dbReference type="ARBA" id="ARBA00023014"/>
    </source>
</evidence>
<dbReference type="Gene3D" id="1.10.10.1590">
    <property type="entry name" value="NADH-quinone oxidoreductase subunit E"/>
    <property type="match status" value="1"/>
</dbReference>
<evidence type="ECO:0000256" key="2">
    <source>
        <dbReference type="ARBA" id="ARBA00007523"/>
    </source>
</evidence>
<keyword evidence="9" id="KW-1185">Reference proteome</keyword>
<dbReference type="InterPro" id="IPR036249">
    <property type="entry name" value="Thioredoxin-like_sf"/>
</dbReference>
<dbReference type="RefSeq" id="WP_238241046.1">
    <property type="nucleotide sequence ID" value="NZ_BPQQ01000086.1"/>
</dbReference>
<dbReference type="InterPro" id="IPR037225">
    <property type="entry name" value="Nuo51_FMN-bd_sf"/>
</dbReference>
<dbReference type="InterPro" id="IPR037207">
    <property type="entry name" value="Nuop51_4Fe4S-bd_sf"/>
</dbReference>
<evidence type="ECO:0000256" key="3">
    <source>
        <dbReference type="ARBA" id="ARBA00022485"/>
    </source>
</evidence>
<feature type="domain" description="NADH-ubiquinone oxidoreductase 51kDa subunit iron-sulphur binding" evidence="7">
    <location>
        <begin position="483"/>
        <end position="528"/>
    </location>
</feature>
<comment type="similarity">
    <text evidence="2">Belongs to the complex I 51 kDa subunit family.</text>
</comment>
<gene>
    <name evidence="8" type="primary">hoxF</name>
    <name evidence="8" type="ORF">GMJLKIPL_5627</name>
</gene>
<evidence type="ECO:0000313" key="9">
    <source>
        <dbReference type="Proteomes" id="UP001055153"/>
    </source>
</evidence>
<dbReference type="Pfam" id="PF01257">
    <property type="entry name" value="2Fe-2S_thioredx"/>
    <property type="match status" value="1"/>
</dbReference>
<dbReference type="Proteomes" id="UP001055153">
    <property type="component" value="Unassembled WGS sequence"/>
</dbReference>
<dbReference type="InterPro" id="IPR041921">
    <property type="entry name" value="NuoE_N"/>
</dbReference>
<keyword evidence="4" id="KW-0479">Metal-binding</keyword>
<dbReference type="PANTHER" id="PTHR43578:SF3">
    <property type="entry name" value="NADH-QUINONE OXIDOREDUCTASE SUBUNIT F"/>
    <property type="match status" value="1"/>
</dbReference>
<dbReference type="Pfam" id="PF01512">
    <property type="entry name" value="Complex1_51K"/>
    <property type="match status" value="1"/>
</dbReference>
<keyword evidence="6" id="KW-0411">Iron-sulfur</keyword>
<reference evidence="8" key="2">
    <citation type="submission" date="2021-08" db="EMBL/GenBank/DDBJ databases">
        <authorList>
            <person name="Tani A."/>
            <person name="Ola A."/>
            <person name="Ogura Y."/>
            <person name="Katsura K."/>
            <person name="Hayashi T."/>
        </authorList>
    </citation>
    <scope>NUCLEOTIDE SEQUENCE</scope>
    <source>
        <strain evidence="8">DSM 17168</strain>
    </source>
</reference>
<dbReference type="InterPro" id="IPR019575">
    <property type="entry name" value="Nuop51_4Fe4S-bd"/>
</dbReference>
<dbReference type="PANTHER" id="PTHR43578">
    <property type="entry name" value="NADH-QUINONE OXIDOREDUCTASE SUBUNIT F"/>
    <property type="match status" value="1"/>
</dbReference>
<comment type="caution">
    <text evidence="8">The sequence shown here is derived from an EMBL/GenBank/DDBJ whole genome shotgun (WGS) entry which is preliminary data.</text>
</comment>
<evidence type="ECO:0000256" key="1">
    <source>
        <dbReference type="ARBA" id="ARBA00001917"/>
    </source>
</evidence>
<dbReference type="Gene3D" id="3.40.30.10">
    <property type="entry name" value="Glutaredoxin"/>
    <property type="match status" value="1"/>
</dbReference>
<dbReference type="EMBL" id="BPQQ01000086">
    <property type="protein sequence ID" value="GJE03670.1"/>
    <property type="molecule type" value="Genomic_DNA"/>
</dbReference>
<dbReference type="Gene3D" id="3.10.20.600">
    <property type="match status" value="1"/>
</dbReference>
<dbReference type="Gene3D" id="3.40.50.11540">
    <property type="entry name" value="NADH-ubiquinone oxidoreductase 51kDa subunit"/>
    <property type="match status" value="1"/>
</dbReference>
<dbReference type="PROSITE" id="PS00644">
    <property type="entry name" value="COMPLEX1_51K_1"/>
    <property type="match status" value="1"/>
</dbReference>
<keyword evidence="3" id="KW-0004">4Fe-4S</keyword>
<dbReference type="Gene3D" id="1.20.1440.230">
    <property type="entry name" value="NADH-ubiquinone oxidoreductase 51kDa subunit, iron-sulphur binding domain"/>
    <property type="match status" value="1"/>
</dbReference>
<dbReference type="Pfam" id="PF10589">
    <property type="entry name" value="NADH_4Fe-4S"/>
    <property type="match status" value="1"/>
</dbReference>
<sequence>MNSETRHLTFSNAPREQNLITMLWEIQRRDGWISGANVKALAEILNMSPLDVDETVSFYHFFRSTPSGKHQIYLCDSVIARMNGYEDVRAALERETGARFGGLSGDGLFGLEDTPCVGLSDQEPAMMIDDVVFTRLTPESVSDIVAQLRTGKAPADIANPSGYNSGTLDYVNTIVASNIRNRGPIFFKPMRDYHAVLQGVLARHPIEIIEEITASKLRGRGGAGFLTGLKWRLANEADGAEKFIICNADEGEPGTFKDRVLLTRSPGDVLIGMAVAAFAVGARSGILYLRAEYRYLKDYLERQIGEFREAGLLGADILGSGFTFDIRIQMGAGAYICGDETALIESCEGKRGTPRVKPPYPIQAGYQGMPTVVNNVETFAAVSRIVEEGGRWFASMGTDKSSGTRLLSVSGDCARPGIYEIEWGMRLDEVLAMVGASRPMAVQVSGPSGECVSAAKDGGRVFCYGDLSCNGSLMIFDESRDLLGIVRHFMDFFVEESCGICTPCRSGCVDMRAKVDRVIAGTAAQQDLDDCDNWGKLMRSTSRCGLGTTAAKPILTTMKSFPELYRDRLTAGDGPLLPSFDLKKALQGHEDAFQVLVKETH</sequence>
<proteinExistence type="inferred from homology"/>
<evidence type="ECO:0000259" key="7">
    <source>
        <dbReference type="SMART" id="SM00928"/>
    </source>
</evidence>
<evidence type="ECO:0000313" key="8">
    <source>
        <dbReference type="EMBL" id="GJE03670.1"/>
    </source>
</evidence>
<evidence type="ECO:0000256" key="5">
    <source>
        <dbReference type="ARBA" id="ARBA00023004"/>
    </source>
</evidence>
<dbReference type="SUPFAM" id="SSF142984">
    <property type="entry name" value="Nqo1 middle domain-like"/>
    <property type="match status" value="1"/>
</dbReference>
<dbReference type="SMART" id="SM00928">
    <property type="entry name" value="NADH_4Fe-4S"/>
    <property type="match status" value="1"/>
</dbReference>
<protein>
    <submittedName>
        <fullName evidence="8">NAD-reducing hydrogenase HoxS subunit alpha</fullName>
    </submittedName>
</protein>
<organism evidence="8 9">
    <name type="scientific">Methylobacterium isbiliense</name>
    <dbReference type="NCBI Taxonomy" id="315478"/>
    <lineage>
        <taxon>Bacteria</taxon>
        <taxon>Pseudomonadati</taxon>
        <taxon>Pseudomonadota</taxon>
        <taxon>Alphaproteobacteria</taxon>
        <taxon>Hyphomicrobiales</taxon>
        <taxon>Methylobacteriaceae</taxon>
        <taxon>Methylobacterium</taxon>
    </lineage>
</organism>
<dbReference type="SUPFAM" id="SSF140490">
    <property type="entry name" value="Nqo1C-terminal domain-like"/>
    <property type="match status" value="1"/>
</dbReference>
<accession>A0ABQ4SMC8</accession>
<dbReference type="InterPro" id="IPR011538">
    <property type="entry name" value="Nuo51_FMN-bd"/>
</dbReference>
<reference evidence="8" key="1">
    <citation type="journal article" date="2021" name="Front. Microbiol.">
        <title>Comprehensive Comparative Genomics and Phenotyping of Methylobacterium Species.</title>
        <authorList>
            <person name="Alessa O."/>
            <person name="Ogura Y."/>
            <person name="Fujitani Y."/>
            <person name="Takami H."/>
            <person name="Hayashi T."/>
            <person name="Sahin N."/>
            <person name="Tani A."/>
        </authorList>
    </citation>
    <scope>NUCLEOTIDE SEQUENCE</scope>
    <source>
        <strain evidence="8">DSM 17168</strain>
    </source>
</reference>